<dbReference type="EMBL" id="LCOA01000003">
    <property type="protein sequence ID" value="KKU70214.1"/>
    <property type="molecule type" value="Genomic_DNA"/>
</dbReference>
<name>A0A0G1SL48_9BACT</name>
<keyword evidence="5 6" id="KW-0413">Isomerase</keyword>
<evidence type="ECO:0000313" key="7">
    <source>
        <dbReference type="Proteomes" id="UP000034565"/>
    </source>
</evidence>
<evidence type="ECO:0000256" key="3">
    <source>
        <dbReference type="ARBA" id="ARBA00022729"/>
    </source>
</evidence>
<dbReference type="InterPro" id="IPR050245">
    <property type="entry name" value="PrsA_foldase"/>
</dbReference>
<dbReference type="GO" id="GO:0003755">
    <property type="term" value="F:peptidyl-prolyl cis-trans isomerase activity"/>
    <property type="evidence" value="ECO:0007669"/>
    <property type="project" value="UniProtKB-KW"/>
</dbReference>
<sequence length="168" mass="18992">MAKKNEEVIELWVTWQKVAAVALLLGLFWYRTNSWPVVAVVNGVPVTRFELNQLMYEKVGQDAIEDLLTDKIINQEIISRRIKVTDGEVADKLKNLKQQIGSEEGYQQALAIQGMTEAQLLGRIKLQLALEKMVDPSTDSAKLQQAVGDLVQSWREKAIVWRVTSGQK</sequence>
<organism evidence="6 7">
    <name type="scientific">Candidatus Amesbacteria bacterium GW2011_GWA1_47_20</name>
    <dbReference type="NCBI Taxonomy" id="1618354"/>
    <lineage>
        <taxon>Bacteria</taxon>
        <taxon>Candidatus Amesiibacteriota</taxon>
    </lineage>
</organism>
<dbReference type="InterPro" id="IPR027304">
    <property type="entry name" value="Trigger_fact/SurA_dom_sf"/>
</dbReference>
<dbReference type="SUPFAM" id="SSF109998">
    <property type="entry name" value="Triger factor/SurA peptide-binding domain-like"/>
    <property type="match status" value="1"/>
</dbReference>
<evidence type="ECO:0000256" key="1">
    <source>
        <dbReference type="ARBA" id="ARBA00000971"/>
    </source>
</evidence>
<dbReference type="PANTHER" id="PTHR47245:SF1">
    <property type="entry name" value="FOLDASE PROTEIN PRSA"/>
    <property type="match status" value="1"/>
</dbReference>
<dbReference type="PANTHER" id="PTHR47245">
    <property type="entry name" value="PEPTIDYLPROLYL ISOMERASE"/>
    <property type="match status" value="1"/>
</dbReference>
<reference evidence="6 7" key="1">
    <citation type="journal article" date="2015" name="Nature">
        <title>rRNA introns, odd ribosomes, and small enigmatic genomes across a large radiation of phyla.</title>
        <authorList>
            <person name="Brown C.T."/>
            <person name="Hug L.A."/>
            <person name="Thomas B.C."/>
            <person name="Sharon I."/>
            <person name="Castelle C.J."/>
            <person name="Singh A."/>
            <person name="Wilkins M.J."/>
            <person name="Williams K.H."/>
            <person name="Banfield J.F."/>
        </authorList>
    </citation>
    <scope>NUCLEOTIDE SEQUENCE [LARGE SCALE GENOMIC DNA]</scope>
</reference>
<dbReference type="AlphaFoldDB" id="A0A0G1SL48"/>
<gene>
    <name evidence="6" type="ORF">UX92_C0003G0034</name>
</gene>
<comment type="caution">
    <text evidence="6">The sequence shown here is derived from an EMBL/GenBank/DDBJ whole genome shotgun (WGS) entry which is preliminary data.</text>
</comment>
<evidence type="ECO:0000256" key="5">
    <source>
        <dbReference type="ARBA" id="ARBA00023235"/>
    </source>
</evidence>
<evidence type="ECO:0000256" key="4">
    <source>
        <dbReference type="ARBA" id="ARBA00023110"/>
    </source>
</evidence>
<accession>A0A0G1SL48</accession>
<dbReference type="Pfam" id="PF13624">
    <property type="entry name" value="SurA_N_3"/>
    <property type="match status" value="1"/>
</dbReference>
<keyword evidence="4" id="KW-0697">Rotamase</keyword>
<dbReference type="EC" id="5.2.1.8" evidence="2"/>
<dbReference type="Proteomes" id="UP000034565">
    <property type="component" value="Unassembled WGS sequence"/>
</dbReference>
<protein>
    <recommendedName>
        <fullName evidence="2">peptidylprolyl isomerase</fullName>
        <ecNumber evidence="2">5.2.1.8</ecNumber>
    </recommendedName>
</protein>
<evidence type="ECO:0000256" key="2">
    <source>
        <dbReference type="ARBA" id="ARBA00013194"/>
    </source>
</evidence>
<dbReference type="Gene3D" id="1.10.4030.10">
    <property type="entry name" value="Porin chaperone SurA, peptide-binding domain"/>
    <property type="match status" value="1"/>
</dbReference>
<comment type="catalytic activity">
    <reaction evidence="1">
        <text>[protein]-peptidylproline (omega=180) = [protein]-peptidylproline (omega=0)</text>
        <dbReference type="Rhea" id="RHEA:16237"/>
        <dbReference type="Rhea" id="RHEA-COMP:10747"/>
        <dbReference type="Rhea" id="RHEA-COMP:10748"/>
        <dbReference type="ChEBI" id="CHEBI:83833"/>
        <dbReference type="ChEBI" id="CHEBI:83834"/>
        <dbReference type="EC" id="5.2.1.8"/>
    </reaction>
</comment>
<keyword evidence="3" id="KW-0732">Signal</keyword>
<proteinExistence type="predicted"/>
<evidence type="ECO:0000313" key="6">
    <source>
        <dbReference type="EMBL" id="KKU70214.1"/>
    </source>
</evidence>